<proteinExistence type="predicted"/>
<gene>
    <name evidence="3" type="ORF">EV689_10513</name>
    <name evidence="2" type="ORF">NCTC11188_00499</name>
</gene>
<organism evidence="2 4">
    <name type="scientific">Avibacterium gallinarum</name>
    <name type="common">Pasteurella gallinarum</name>
    <dbReference type="NCBI Taxonomy" id="755"/>
    <lineage>
        <taxon>Bacteria</taxon>
        <taxon>Pseudomonadati</taxon>
        <taxon>Pseudomonadota</taxon>
        <taxon>Gammaproteobacteria</taxon>
        <taxon>Pasteurellales</taxon>
        <taxon>Pasteurellaceae</taxon>
        <taxon>Avibacterium</taxon>
    </lineage>
</organism>
<keyword evidence="1" id="KW-0812">Transmembrane</keyword>
<feature type="transmembrane region" description="Helical" evidence="1">
    <location>
        <begin position="131"/>
        <end position="154"/>
    </location>
</feature>
<reference evidence="3 5" key="2">
    <citation type="submission" date="2019-03" db="EMBL/GenBank/DDBJ databases">
        <title>Genomic Encyclopedia of Type Strains, Phase IV (KMG-IV): sequencing the most valuable type-strain genomes for metagenomic binning, comparative biology and taxonomic classification.</title>
        <authorList>
            <person name="Goeker M."/>
        </authorList>
    </citation>
    <scope>NUCLEOTIDE SEQUENCE [LARGE SCALE GENOMIC DNA]</scope>
    <source>
        <strain evidence="3 5">DSM 17481</strain>
    </source>
</reference>
<feature type="transmembrane region" description="Helical" evidence="1">
    <location>
        <begin position="60"/>
        <end position="78"/>
    </location>
</feature>
<dbReference type="AlphaFoldDB" id="A0A379AVC4"/>
<feature type="transmembrane region" description="Helical" evidence="1">
    <location>
        <begin position="213"/>
        <end position="234"/>
    </location>
</feature>
<dbReference type="Proteomes" id="UP000294683">
    <property type="component" value="Unassembled WGS sequence"/>
</dbReference>
<dbReference type="EMBL" id="UGSQ01000003">
    <property type="protein sequence ID" value="SUB26163.1"/>
    <property type="molecule type" value="Genomic_DNA"/>
</dbReference>
<keyword evidence="1" id="KW-0472">Membrane</keyword>
<feature type="transmembrane region" description="Helical" evidence="1">
    <location>
        <begin position="12"/>
        <end position="28"/>
    </location>
</feature>
<dbReference type="Proteomes" id="UP000255113">
    <property type="component" value="Unassembled WGS sequence"/>
</dbReference>
<protein>
    <submittedName>
        <fullName evidence="2">Uncharacterized protein</fullName>
    </submittedName>
</protein>
<dbReference type="RefSeq" id="WP_103852602.1">
    <property type="nucleotide sequence ID" value="NZ_JBMMGB010000008.1"/>
</dbReference>
<sequence>MNILINIITNQITIPIILLILLSISYFLDTNKDSNKDSNEKSILLKIKKTLKTINSINNFWPIIIVTSLNFLLIKYFLSSFNIEQLTKIINPITAILSLSIVNISIALYIIQKDGYIISLINKNKFITSVITSLLTTLFYIIKPILISTYYSAIDRATSELTLNSIQQYPIFRDLFFPITIEALYFITSIAISFEITIFIISCKKEINDKKNFYLTLLTLFFIFLFSASHIFYLTKMLTEKTLTNQSIGYLIIRYEYSSLSEKCNNPKLIELSKTNRYWFKFISHNKIIYAEGIWDPNIKKEERKLENLTKYNFYPFEEHCINKNHSN</sequence>
<name>A0A379AVC4_AVIGA</name>
<evidence type="ECO:0000313" key="5">
    <source>
        <dbReference type="Proteomes" id="UP000294683"/>
    </source>
</evidence>
<accession>A0A379AVC4</accession>
<reference evidence="2 4" key="1">
    <citation type="submission" date="2018-06" db="EMBL/GenBank/DDBJ databases">
        <authorList>
            <consortium name="Pathogen Informatics"/>
            <person name="Doyle S."/>
        </authorList>
    </citation>
    <scope>NUCLEOTIDE SEQUENCE [LARGE SCALE GENOMIC DNA]</scope>
    <source>
        <strain evidence="2 4">NCTC11188</strain>
    </source>
</reference>
<feature type="transmembrane region" description="Helical" evidence="1">
    <location>
        <begin position="175"/>
        <end position="201"/>
    </location>
</feature>
<evidence type="ECO:0000313" key="4">
    <source>
        <dbReference type="Proteomes" id="UP000255113"/>
    </source>
</evidence>
<evidence type="ECO:0000313" key="3">
    <source>
        <dbReference type="EMBL" id="TDP28473.1"/>
    </source>
</evidence>
<evidence type="ECO:0000256" key="1">
    <source>
        <dbReference type="SAM" id="Phobius"/>
    </source>
</evidence>
<evidence type="ECO:0000313" key="2">
    <source>
        <dbReference type="EMBL" id="SUB26163.1"/>
    </source>
</evidence>
<keyword evidence="1" id="KW-1133">Transmembrane helix</keyword>
<feature type="transmembrane region" description="Helical" evidence="1">
    <location>
        <begin position="90"/>
        <end position="111"/>
    </location>
</feature>
<keyword evidence="5" id="KW-1185">Reference proteome</keyword>
<dbReference type="EMBL" id="SNXJ01000005">
    <property type="protein sequence ID" value="TDP28473.1"/>
    <property type="molecule type" value="Genomic_DNA"/>
</dbReference>